<organism evidence="1 2">
    <name type="scientific">Marinobacterium zhoushanense</name>
    <dbReference type="NCBI Taxonomy" id="1679163"/>
    <lineage>
        <taxon>Bacteria</taxon>
        <taxon>Pseudomonadati</taxon>
        <taxon>Pseudomonadota</taxon>
        <taxon>Gammaproteobacteria</taxon>
        <taxon>Oceanospirillales</taxon>
        <taxon>Oceanospirillaceae</taxon>
        <taxon>Marinobacterium</taxon>
    </lineage>
</organism>
<dbReference type="EMBL" id="BMIJ01000001">
    <property type="protein sequence ID" value="GGB79689.1"/>
    <property type="molecule type" value="Genomic_DNA"/>
</dbReference>
<dbReference type="RefSeq" id="WP_188745212.1">
    <property type="nucleotide sequence ID" value="NZ_BMIJ01000001.1"/>
</dbReference>
<proteinExistence type="predicted"/>
<evidence type="ECO:0000313" key="1">
    <source>
        <dbReference type="EMBL" id="GGB79689.1"/>
    </source>
</evidence>
<gene>
    <name evidence="1" type="ORF">GCM10011352_01680</name>
</gene>
<comment type="caution">
    <text evidence="1">The sequence shown here is derived from an EMBL/GenBank/DDBJ whole genome shotgun (WGS) entry which is preliminary data.</text>
</comment>
<sequence length="76" mass="8350">MCVSNPSLLGDDFETTSGIAVDCEAQYEAFRLYSAYGGQEGIPRVVMTAVEPKQIKTRSPVIRVRIGTPRWLAAQC</sequence>
<accession>A0ABQ1JYW7</accession>
<reference evidence="2" key="1">
    <citation type="journal article" date="2019" name="Int. J. Syst. Evol. Microbiol.">
        <title>The Global Catalogue of Microorganisms (GCM) 10K type strain sequencing project: providing services to taxonomists for standard genome sequencing and annotation.</title>
        <authorList>
            <consortium name="The Broad Institute Genomics Platform"/>
            <consortium name="The Broad Institute Genome Sequencing Center for Infectious Disease"/>
            <person name="Wu L."/>
            <person name="Ma J."/>
        </authorList>
    </citation>
    <scope>NUCLEOTIDE SEQUENCE [LARGE SCALE GENOMIC DNA]</scope>
    <source>
        <strain evidence="2">CGMCC 1.15341</strain>
    </source>
</reference>
<protein>
    <submittedName>
        <fullName evidence="1">Uncharacterized protein</fullName>
    </submittedName>
</protein>
<dbReference type="Proteomes" id="UP000629025">
    <property type="component" value="Unassembled WGS sequence"/>
</dbReference>
<evidence type="ECO:0000313" key="2">
    <source>
        <dbReference type="Proteomes" id="UP000629025"/>
    </source>
</evidence>
<keyword evidence="2" id="KW-1185">Reference proteome</keyword>
<name>A0ABQ1JYW7_9GAMM</name>